<keyword evidence="7" id="KW-0399">Innate immunity</keyword>
<evidence type="ECO:0000256" key="8">
    <source>
        <dbReference type="ARBA" id="ARBA00022859"/>
    </source>
</evidence>
<organism evidence="13 14">
    <name type="scientific">Camelus dromedarius</name>
    <name type="common">Dromedary</name>
    <name type="synonym">Arabian camel</name>
    <dbReference type="NCBI Taxonomy" id="9838"/>
    <lineage>
        <taxon>Eukaryota</taxon>
        <taxon>Metazoa</taxon>
        <taxon>Chordata</taxon>
        <taxon>Craniata</taxon>
        <taxon>Vertebrata</taxon>
        <taxon>Euteleostomi</taxon>
        <taxon>Mammalia</taxon>
        <taxon>Eutheria</taxon>
        <taxon>Laurasiatheria</taxon>
        <taxon>Artiodactyla</taxon>
        <taxon>Tylopoda</taxon>
        <taxon>Camelidae</taxon>
        <taxon>Camelus</taxon>
    </lineage>
</organism>
<accession>A0A5N4E4Y2</accession>
<feature type="domain" description="NID" evidence="11">
    <location>
        <begin position="210"/>
        <end position="300"/>
    </location>
</feature>
<dbReference type="Pfam" id="PF07334">
    <property type="entry name" value="IFP_35_N"/>
    <property type="match status" value="1"/>
</dbReference>
<keyword evidence="6" id="KW-0964">Secreted</keyword>
<keyword evidence="8" id="KW-0391">Immunity</keyword>
<sequence length="315" mass="35739">MPGLEIMAANEDNKKQALKECCLDEEFTQDEQNQKLIDEIAKENILLTEEIQKLEAELQEATRNSQINEDIPETKIKFTSVENPESDSQFSNISYSCQVSSKVPYELQKGQALITFEKEEVAQNVIRRGEHYVQLQDVNVKMMAKPVPLNSGVRFQVHVEVSKMKVNVTEIPDILPESQMRDKLELSFCKSRNGGGEVESVEYDKQSGSAVITFVESGVADKILKMKDYPLYINQNCHRVIVSPYTETHLKKFQVFSGVAKRTVLLTGMENLQKTDEETVEDFINIHFQREKNGGGEVEVVACSLGQSQIAYFEE</sequence>
<comment type="subcellular location">
    <subcellularLocation>
        <location evidence="2">Cytoplasm</location>
    </subcellularLocation>
    <subcellularLocation>
        <location evidence="1">Nucleus</location>
    </subcellularLocation>
    <subcellularLocation>
        <location evidence="3">Secreted</location>
    </subcellularLocation>
</comment>
<name>A0A5N4E4Y2_CAMDR</name>
<keyword evidence="5" id="KW-0963">Cytoplasm</keyword>
<comment type="caution">
    <text evidence="13">The sequence shown here is derived from an EMBL/GenBank/DDBJ whole genome shotgun (WGS) entry which is preliminary data.</text>
</comment>
<protein>
    <submittedName>
        <fullName evidence="13">N-myc-interactor</fullName>
    </submittedName>
</protein>
<dbReference type="GO" id="GO:0045087">
    <property type="term" value="P:innate immune response"/>
    <property type="evidence" value="ECO:0007669"/>
    <property type="project" value="UniProtKB-KW"/>
</dbReference>
<evidence type="ECO:0000256" key="6">
    <source>
        <dbReference type="ARBA" id="ARBA00022525"/>
    </source>
</evidence>
<feature type="coiled-coil region" evidence="10">
    <location>
        <begin position="37"/>
        <end position="71"/>
    </location>
</feature>
<dbReference type="GO" id="GO:0005634">
    <property type="term" value="C:nucleus"/>
    <property type="evidence" value="ECO:0007669"/>
    <property type="project" value="UniProtKB-SubCell"/>
</dbReference>
<dbReference type="FunFam" id="3.30.70.330:FF:000300">
    <property type="entry name" value="Interferon-induced protein 35"/>
    <property type="match status" value="1"/>
</dbReference>
<dbReference type="Gene3D" id="3.30.70.330">
    <property type="match status" value="2"/>
</dbReference>
<dbReference type="GO" id="GO:0005615">
    <property type="term" value="C:extracellular space"/>
    <property type="evidence" value="ECO:0007669"/>
    <property type="project" value="UniProtKB-ARBA"/>
</dbReference>
<evidence type="ECO:0000313" key="14">
    <source>
        <dbReference type="Proteomes" id="UP000299084"/>
    </source>
</evidence>
<keyword evidence="14" id="KW-1185">Reference proteome</keyword>
<evidence type="ECO:0000256" key="5">
    <source>
        <dbReference type="ARBA" id="ARBA00022490"/>
    </source>
</evidence>
<reference evidence="13 14" key="1">
    <citation type="journal article" date="2019" name="Mol. Ecol. Resour.">
        <title>Improving Illumina assemblies with Hi-C and long reads: an example with the North African dromedary.</title>
        <authorList>
            <person name="Elbers J.P."/>
            <person name="Rogers M.F."/>
            <person name="Perelman P.L."/>
            <person name="Proskuryakova A.A."/>
            <person name="Serdyukova N.A."/>
            <person name="Johnson W.E."/>
            <person name="Horin P."/>
            <person name="Corander J."/>
            <person name="Murphy D."/>
            <person name="Burger P.A."/>
        </authorList>
    </citation>
    <scope>NUCLEOTIDE SEQUENCE [LARGE SCALE GENOMIC DNA]</scope>
    <source>
        <strain evidence="13">Drom800</strain>
        <tissue evidence="13">Blood</tissue>
    </source>
</reference>
<dbReference type="EMBL" id="JWIN03000005">
    <property type="protein sequence ID" value="KAB1278405.1"/>
    <property type="molecule type" value="Genomic_DNA"/>
</dbReference>
<feature type="domain" description="NID" evidence="11">
    <location>
        <begin position="112"/>
        <end position="200"/>
    </location>
</feature>
<dbReference type="InterPro" id="IPR012677">
    <property type="entry name" value="Nucleotide-bd_a/b_plait_sf"/>
</dbReference>
<evidence type="ECO:0000256" key="4">
    <source>
        <dbReference type="ARBA" id="ARBA00010081"/>
    </source>
</evidence>
<dbReference type="CDD" id="cd12544">
    <property type="entry name" value="RRM_NMI"/>
    <property type="match status" value="1"/>
</dbReference>
<evidence type="ECO:0000259" key="11">
    <source>
        <dbReference type="Pfam" id="PF07292"/>
    </source>
</evidence>
<evidence type="ECO:0000259" key="12">
    <source>
        <dbReference type="Pfam" id="PF07334"/>
    </source>
</evidence>
<gene>
    <name evidence="13" type="ORF">Cadr_000006813</name>
</gene>
<feature type="domain" description="Nmi/IFP 35" evidence="12">
    <location>
        <begin position="36"/>
        <end position="111"/>
    </location>
</feature>
<dbReference type="Proteomes" id="UP000299084">
    <property type="component" value="Unassembled WGS sequence"/>
</dbReference>
<keyword evidence="10" id="KW-0175">Coiled coil</keyword>
<dbReference type="GO" id="GO:0045088">
    <property type="term" value="P:regulation of innate immune response"/>
    <property type="evidence" value="ECO:0007669"/>
    <property type="project" value="UniProtKB-ARBA"/>
</dbReference>
<evidence type="ECO:0000256" key="10">
    <source>
        <dbReference type="SAM" id="Coils"/>
    </source>
</evidence>
<evidence type="ECO:0000256" key="1">
    <source>
        <dbReference type="ARBA" id="ARBA00004123"/>
    </source>
</evidence>
<dbReference type="InterPro" id="IPR009909">
    <property type="entry name" value="Nmi/IFP35_dom"/>
</dbReference>
<dbReference type="AlphaFoldDB" id="A0A5N4E4Y2"/>
<comment type="similarity">
    <text evidence="4">Belongs to the NMI family.</text>
</comment>
<dbReference type="STRING" id="9838.ENSCDRP00005031305"/>
<evidence type="ECO:0000256" key="7">
    <source>
        <dbReference type="ARBA" id="ARBA00022588"/>
    </source>
</evidence>
<evidence type="ECO:0000256" key="2">
    <source>
        <dbReference type="ARBA" id="ARBA00004496"/>
    </source>
</evidence>
<evidence type="ECO:0000313" key="13">
    <source>
        <dbReference type="EMBL" id="KAB1278405.1"/>
    </source>
</evidence>
<dbReference type="GO" id="GO:0005737">
    <property type="term" value="C:cytoplasm"/>
    <property type="evidence" value="ECO:0007669"/>
    <property type="project" value="UniProtKB-SubCell"/>
</dbReference>
<evidence type="ECO:0000256" key="3">
    <source>
        <dbReference type="ARBA" id="ARBA00004613"/>
    </source>
</evidence>
<evidence type="ECO:0000256" key="9">
    <source>
        <dbReference type="ARBA" id="ARBA00023242"/>
    </source>
</evidence>
<dbReference type="Pfam" id="PF07292">
    <property type="entry name" value="NID"/>
    <property type="match status" value="2"/>
</dbReference>
<dbReference type="PANTHER" id="PTHR15225:SF4">
    <property type="entry name" value="N-MYC-INTERACTOR"/>
    <property type="match status" value="1"/>
</dbReference>
<dbReference type="InterPro" id="IPR009938">
    <property type="entry name" value="Nmi/IFP35_N"/>
</dbReference>
<dbReference type="PANTHER" id="PTHR15225">
    <property type="entry name" value="INTERFERON-INDUCED PROTEIN 35/NMI N-MYC/STAT INTERACTING PROTEIN"/>
    <property type="match status" value="1"/>
</dbReference>
<keyword evidence="9" id="KW-0539">Nucleus</keyword>
<proteinExistence type="inferred from homology"/>